<evidence type="ECO:0000256" key="6">
    <source>
        <dbReference type="ARBA" id="ARBA00023004"/>
    </source>
</evidence>
<keyword evidence="4 12" id="KW-0227">DNA damage</keyword>
<keyword evidence="7 12" id="KW-0411">Iron-sulfur</keyword>
<evidence type="ECO:0000256" key="11">
    <source>
        <dbReference type="ARBA" id="ARBA00023295"/>
    </source>
</evidence>
<dbReference type="EC" id="4.2.99.18" evidence="12"/>
<dbReference type="AlphaFoldDB" id="A0A9D1DTK3"/>
<comment type="caution">
    <text evidence="14">The sequence shown here is derived from an EMBL/GenBank/DDBJ whole genome shotgun (WGS) entry which is preliminary data.</text>
</comment>
<dbReference type="EMBL" id="DVHC01000014">
    <property type="protein sequence ID" value="HIR58651.1"/>
    <property type="molecule type" value="Genomic_DNA"/>
</dbReference>
<keyword evidence="14" id="KW-0540">Nuclease</keyword>
<dbReference type="HAMAP" id="MF_00942">
    <property type="entry name" value="Nth"/>
    <property type="match status" value="1"/>
</dbReference>
<dbReference type="SMART" id="SM00478">
    <property type="entry name" value="ENDO3c"/>
    <property type="match status" value="1"/>
</dbReference>
<evidence type="ECO:0000256" key="1">
    <source>
        <dbReference type="ARBA" id="ARBA00008343"/>
    </source>
</evidence>
<keyword evidence="6 12" id="KW-0408">Iron</keyword>
<evidence type="ECO:0000256" key="4">
    <source>
        <dbReference type="ARBA" id="ARBA00022763"/>
    </source>
</evidence>
<dbReference type="Gene3D" id="1.10.340.30">
    <property type="entry name" value="Hypothetical protein, domain 2"/>
    <property type="match status" value="1"/>
</dbReference>
<dbReference type="FunFam" id="1.10.340.30:FF:000001">
    <property type="entry name" value="Endonuclease III"/>
    <property type="match status" value="1"/>
</dbReference>
<dbReference type="GO" id="GO:0006285">
    <property type="term" value="P:base-excision repair, AP site formation"/>
    <property type="evidence" value="ECO:0007669"/>
    <property type="project" value="TreeGrafter"/>
</dbReference>
<accession>A0A9D1DTK3</accession>
<feature type="domain" description="HhH-GPD" evidence="13">
    <location>
        <begin position="39"/>
        <end position="187"/>
    </location>
</feature>
<dbReference type="InterPro" id="IPR011257">
    <property type="entry name" value="DNA_glycosylase"/>
</dbReference>
<keyword evidence="3 12" id="KW-0479">Metal-binding</keyword>
<dbReference type="PANTHER" id="PTHR10359">
    <property type="entry name" value="A/G-SPECIFIC ADENINE GLYCOSYLASE/ENDONUCLEASE III"/>
    <property type="match status" value="1"/>
</dbReference>
<dbReference type="GO" id="GO:0003677">
    <property type="term" value="F:DNA binding"/>
    <property type="evidence" value="ECO:0007669"/>
    <property type="project" value="UniProtKB-UniRule"/>
</dbReference>
<dbReference type="InterPro" id="IPR003265">
    <property type="entry name" value="HhH-GPD_domain"/>
</dbReference>
<dbReference type="GO" id="GO:0046872">
    <property type="term" value="F:metal ion binding"/>
    <property type="evidence" value="ECO:0007669"/>
    <property type="project" value="UniProtKB-KW"/>
</dbReference>
<dbReference type="CDD" id="cd00056">
    <property type="entry name" value="ENDO3c"/>
    <property type="match status" value="1"/>
</dbReference>
<dbReference type="PANTHER" id="PTHR10359:SF18">
    <property type="entry name" value="ENDONUCLEASE III"/>
    <property type="match status" value="1"/>
</dbReference>
<evidence type="ECO:0000256" key="9">
    <source>
        <dbReference type="ARBA" id="ARBA00023204"/>
    </source>
</evidence>
<reference evidence="14" key="2">
    <citation type="journal article" date="2021" name="PeerJ">
        <title>Extensive microbial diversity within the chicken gut microbiome revealed by metagenomics and culture.</title>
        <authorList>
            <person name="Gilroy R."/>
            <person name="Ravi A."/>
            <person name="Getino M."/>
            <person name="Pursley I."/>
            <person name="Horton D.L."/>
            <person name="Alikhan N.F."/>
            <person name="Baker D."/>
            <person name="Gharbi K."/>
            <person name="Hall N."/>
            <person name="Watson M."/>
            <person name="Adriaenssens E.M."/>
            <person name="Foster-Nyarko E."/>
            <person name="Jarju S."/>
            <person name="Secka A."/>
            <person name="Antonio M."/>
            <person name="Oren A."/>
            <person name="Chaudhuri R.R."/>
            <person name="La Ragione R."/>
            <person name="Hildebrand F."/>
            <person name="Pallen M.J."/>
        </authorList>
    </citation>
    <scope>NUCLEOTIDE SEQUENCE</scope>
    <source>
        <strain evidence="14">CHK184-20233</strain>
    </source>
</reference>
<dbReference type="NCBIfam" id="TIGR01083">
    <property type="entry name" value="nth"/>
    <property type="match status" value="1"/>
</dbReference>
<feature type="binding site" evidence="12">
    <location>
        <position position="199"/>
    </location>
    <ligand>
        <name>[4Fe-4S] cluster</name>
        <dbReference type="ChEBI" id="CHEBI:49883"/>
    </ligand>
</feature>
<dbReference type="SUPFAM" id="SSF48150">
    <property type="entry name" value="DNA-glycosylase"/>
    <property type="match status" value="1"/>
</dbReference>
<comment type="function">
    <text evidence="12">DNA repair enzyme that has both DNA N-glycosylase activity and AP-lyase activity. The DNA N-glycosylase activity releases various damaged pyrimidines from DNA by cleaving the N-glycosidic bond, leaving an AP (apurinic/apyrimidinic) site. The AP-lyase activity cleaves the phosphodiester bond 3' to the AP site by a beta-elimination, leaving a 3'-terminal unsaturated sugar and a product with a terminal 5'-phosphate.</text>
</comment>
<evidence type="ECO:0000256" key="2">
    <source>
        <dbReference type="ARBA" id="ARBA00022485"/>
    </source>
</evidence>
<comment type="catalytic activity">
    <reaction evidence="12">
        <text>2'-deoxyribonucleotide-(2'-deoxyribose 5'-phosphate)-2'-deoxyribonucleotide-DNA = a 3'-end 2'-deoxyribonucleotide-(2,3-dehydro-2,3-deoxyribose 5'-phosphate)-DNA + a 5'-end 5'-phospho-2'-deoxyribonucleoside-DNA + H(+)</text>
        <dbReference type="Rhea" id="RHEA:66592"/>
        <dbReference type="Rhea" id="RHEA-COMP:13180"/>
        <dbReference type="Rhea" id="RHEA-COMP:16897"/>
        <dbReference type="Rhea" id="RHEA-COMP:17067"/>
        <dbReference type="ChEBI" id="CHEBI:15378"/>
        <dbReference type="ChEBI" id="CHEBI:136412"/>
        <dbReference type="ChEBI" id="CHEBI:157695"/>
        <dbReference type="ChEBI" id="CHEBI:167181"/>
        <dbReference type="EC" id="4.2.99.18"/>
    </reaction>
</comment>
<keyword evidence="14" id="KW-0255">Endonuclease</keyword>
<keyword evidence="2 12" id="KW-0004">4Fe-4S</keyword>
<keyword evidence="10 12" id="KW-0456">Lyase</keyword>
<dbReference type="GO" id="GO:0019104">
    <property type="term" value="F:DNA N-glycosylase activity"/>
    <property type="evidence" value="ECO:0007669"/>
    <property type="project" value="UniProtKB-UniRule"/>
</dbReference>
<name>A0A9D1DTK3_9FIRM</name>
<keyword evidence="8 12" id="KW-0238">DNA-binding</keyword>
<evidence type="ECO:0000256" key="5">
    <source>
        <dbReference type="ARBA" id="ARBA00022801"/>
    </source>
</evidence>
<dbReference type="FunFam" id="1.10.1670.10:FF:000001">
    <property type="entry name" value="Endonuclease III"/>
    <property type="match status" value="1"/>
</dbReference>
<organism evidence="14 15">
    <name type="scientific">Candidatus Onthousia excrementipullorum</name>
    <dbReference type="NCBI Taxonomy" id="2840884"/>
    <lineage>
        <taxon>Bacteria</taxon>
        <taxon>Bacillati</taxon>
        <taxon>Bacillota</taxon>
        <taxon>Bacilli</taxon>
        <taxon>Candidatus Onthousia</taxon>
    </lineage>
</organism>
<dbReference type="InterPro" id="IPR023170">
    <property type="entry name" value="HhH_base_excis_C"/>
</dbReference>
<evidence type="ECO:0000313" key="14">
    <source>
        <dbReference type="EMBL" id="HIR58651.1"/>
    </source>
</evidence>
<protein>
    <recommendedName>
        <fullName evidence="12">Endonuclease III</fullName>
        <ecNumber evidence="12">4.2.99.18</ecNumber>
    </recommendedName>
    <alternativeName>
        <fullName evidence="12">DNA-(apurinic or apyrimidinic site) lyase</fullName>
    </alternativeName>
</protein>
<feature type="binding site" evidence="12">
    <location>
        <position position="196"/>
    </location>
    <ligand>
        <name>[4Fe-4S] cluster</name>
        <dbReference type="ChEBI" id="CHEBI:49883"/>
    </ligand>
</feature>
<dbReference type="PIRSF" id="PIRSF001435">
    <property type="entry name" value="Nth"/>
    <property type="match status" value="1"/>
</dbReference>
<evidence type="ECO:0000256" key="8">
    <source>
        <dbReference type="ARBA" id="ARBA00023125"/>
    </source>
</evidence>
<comment type="similarity">
    <text evidence="1 12">Belongs to the Nth/MutY family.</text>
</comment>
<evidence type="ECO:0000256" key="10">
    <source>
        <dbReference type="ARBA" id="ARBA00023239"/>
    </source>
</evidence>
<keyword evidence="5 12" id="KW-0378">Hydrolase</keyword>
<keyword evidence="11 12" id="KW-0326">Glycosidase</keyword>
<gene>
    <name evidence="12 14" type="primary">nth</name>
    <name evidence="14" type="ORF">IAB38_01235</name>
</gene>
<evidence type="ECO:0000313" key="15">
    <source>
        <dbReference type="Proteomes" id="UP000824232"/>
    </source>
</evidence>
<dbReference type="InterPro" id="IPR005759">
    <property type="entry name" value="Nth"/>
</dbReference>
<reference evidence="14" key="1">
    <citation type="submission" date="2020-10" db="EMBL/GenBank/DDBJ databases">
        <authorList>
            <person name="Gilroy R."/>
        </authorList>
    </citation>
    <scope>NUCLEOTIDE SEQUENCE</scope>
    <source>
        <strain evidence="14">CHK184-20233</strain>
    </source>
</reference>
<proteinExistence type="inferred from homology"/>
<dbReference type="Gene3D" id="1.10.1670.10">
    <property type="entry name" value="Helix-hairpin-Helix base-excision DNA repair enzymes (C-terminal)"/>
    <property type="match status" value="1"/>
</dbReference>
<dbReference type="Pfam" id="PF00730">
    <property type="entry name" value="HhH-GPD"/>
    <property type="match status" value="1"/>
</dbReference>
<evidence type="ECO:0000259" key="13">
    <source>
        <dbReference type="SMART" id="SM00478"/>
    </source>
</evidence>
<sequence length="211" mass="24484">MMKMNKVEVIENYLDEMFKDPKCELKYHNDYELLIAIVLSAQTTDKRVNSVTPILFDRYDSLEKLMNADISDIESILRPLGSFRKKAVYVKEIARILVSKYNGKVPTNRKCLEAMPGVGRKTVNVFLGEFYNIPAIAVDTHVERVSKRLGLAKDEDSVREVEEKLKRKFKREDWAKRHLQLVLFGRYHCKSVSPNCDECKLKSICKYKKGS</sequence>
<dbReference type="Proteomes" id="UP000824232">
    <property type="component" value="Unassembled WGS sequence"/>
</dbReference>
<evidence type="ECO:0000256" key="3">
    <source>
        <dbReference type="ARBA" id="ARBA00022723"/>
    </source>
</evidence>
<feature type="binding site" evidence="12">
    <location>
        <position position="205"/>
    </location>
    <ligand>
        <name>[4Fe-4S] cluster</name>
        <dbReference type="ChEBI" id="CHEBI:49883"/>
    </ligand>
</feature>
<evidence type="ECO:0000256" key="12">
    <source>
        <dbReference type="HAMAP-Rule" id="MF_00942"/>
    </source>
</evidence>
<dbReference type="GO" id="GO:0140078">
    <property type="term" value="F:class I DNA-(apurinic or apyrimidinic site) endonuclease activity"/>
    <property type="evidence" value="ECO:0007669"/>
    <property type="project" value="UniProtKB-EC"/>
</dbReference>
<comment type="cofactor">
    <cofactor evidence="12">
        <name>[4Fe-4S] cluster</name>
        <dbReference type="ChEBI" id="CHEBI:49883"/>
    </cofactor>
    <text evidence="12">Binds 1 [4Fe-4S] cluster.</text>
</comment>
<dbReference type="GO" id="GO:0051539">
    <property type="term" value="F:4 iron, 4 sulfur cluster binding"/>
    <property type="evidence" value="ECO:0007669"/>
    <property type="project" value="UniProtKB-UniRule"/>
</dbReference>
<keyword evidence="9 12" id="KW-0234">DNA repair</keyword>
<feature type="binding site" evidence="12">
    <location>
        <position position="189"/>
    </location>
    <ligand>
        <name>[4Fe-4S] cluster</name>
        <dbReference type="ChEBI" id="CHEBI:49883"/>
    </ligand>
</feature>
<evidence type="ECO:0000256" key="7">
    <source>
        <dbReference type="ARBA" id="ARBA00023014"/>
    </source>
</evidence>